<dbReference type="eggNOG" id="ENOG5030WUS">
    <property type="taxonomic scope" value="Bacteria"/>
</dbReference>
<proteinExistence type="predicted"/>
<dbReference type="PANTHER" id="PTHR39339:SF1">
    <property type="entry name" value="CHAD DOMAIN-CONTAINING PROTEIN"/>
    <property type="match status" value="1"/>
</dbReference>
<evidence type="ECO:0000313" key="2">
    <source>
        <dbReference type="EMBL" id="EIA10527.1"/>
    </source>
</evidence>
<dbReference type="InterPro" id="IPR038186">
    <property type="entry name" value="CHAD_dom_sf"/>
</dbReference>
<dbReference type="PANTHER" id="PTHR39339">
    <property type="entry name" value="SLR1444 PROTEIN"/>
    <property type="match status" value="1"/>
</dbReference>
<dbReference type="AlphaFoldDB" id="H7FLI5"/>
<gene>
    <name evidence="2" type="ORF">HJ01_00033</name>
</gene>
<evidence type="ECO:0000259" key="1">
    <source>
        <dbReference type="PROSITE" id="PS51708"/>
    </source>
</evidence>
<evidence type="ECO:0000313" key="3">
    <source>
        <dbReference type="Proteomes" id="UP000005566"/>
    </source>
</evidence>
<dbReference type="OrthoDB" id="773317at2"/>
<sequence length="262" mass="30944">MKALKTYFKTRKKALLSQLGKPKKKYTPETFHQLRVEIKKLNALFDLIDSSSKKFRRKKMIKPFKIIFRQAGKVRDLQIEEATFKKYIQDDLLLEYRTKLNKQQGKEKKLYFSLLNDKTTRLLKKKYKKTNPFLSKIDCKKVNRHLLIKAAKIKDVLRQPYLDIGQLHELRKLLKIYYYNQMSQSLENQKQTTAKKENLTELLGKWNDGAVIAGRLQKTIEKAKINTEEITLLESLKIKIATKNKLLLDQIKLAIPQSELFE</sequence>
<dbReference type="Gene3D" id="1.40.20.10">
    <property type="entry name" value="CHAD domain"/>
    <property type="match status" value="1"/>
</dbReference>
<dbReference type="Pfam" id="PF05235">
    <property type="entry name" value="CHAD"/>
    <property type="match status" value="1"/>
</dbReference>
<keyword evidence="3" id="KW-1185">Reference proteome</keyword>
<dbReference type="PATRIC" id="fig|1086011.3.peg.31"/>
<comment type="caution">
    <text evidence="2">The sequence shown here is derived from an EMBL/GenBank/DDBJ whole genome shotgun (WGS) entry which is preliminary data.</text>
</comment>
<feature type="domain" description="CHAD" evidence="1">
    <location>
        <begin position="1"/>
        <end position="260"/>
    </location>
</feature>
<name>H7FLI5_FLAFP</name>
<dbReference type="Proteomes" id="UP000005566">
    <property type="component" value="Unassembled WGS sequence"/>
</dbReference>
<protein>
    <recommendedName>
        <fullName evidence="1">CHAD domain-containing protein</fullName>
    </recommendedName>
</protein>
<organism evidence="2 3">
    <name type="scientific">Flavobacterium frigoris (strain PS1)</name>
    <dbReference type="NCBI Taxonomy" id="1086011"/>
    <lineage>
        <taxon>Bacteria</taxon>
        <taxon>Pseudomonadati</taxon>
        <taxon>Bacteroidota</taxon>
        <taxon>Flavobacteriia</taxon>
        <taxon>Flavobacteriales</taxon>
        <taxon>Flavobacteriaceae</taxon>
        <taxon>Flavobacterium</taxon>
    </lineage>
</organism>
<dbReference type="PROSITE" id="PS51708">
    <property type="entry name" value="CHAD"/>
    <property type="match status" value="1"/>
</dbReference>
<dbReference type="InterPro" id="IPR007899">
    <property type="entry name" value="CHAD_dom"/>
</dbReference>
<dbReference type="RefSeq" id="WP_007136210.1">
    <property type="nucleotide sequence ID" value="NZ_AHKF01000004.1"/>
</dbReference>
<accession>H7FLI5</accession>
<dbReference type="EMBL" id="AHKF01000004">
    <property type="protein sequence ID" value="EIA10527.1"/>
    <property type="molecule type" value="Genomic_DNA"/>
</dbReference>
<reference evidence="2 3" key="1">
    <citation type="journal article" date="2014" name="Acta Crystallogr. D">
        <title>Structure-based characterization and antifreeze properties of a hyperactive ice-binding protein from the Antarctic bacterium Flavobacterium frigoris PS1.</title>
        <authorList>
            <person name="Do H."/>
            <person name="Kim S.J."/>
            <person name="Kim H.J."/>
            <person name="Lee J.H."/>
        </authorList>
    </citation>
    <scope>NUCLEOTIDE SEQUENCE [LARGE SCALE GENOMIC DNA]</scope>
    <source>
        <strain evidence="2 3">PS1</strain>
    </source>
</reference>
<dbReference type="STRING" id="1086011.HJ01_00033"/>